<dbReference type="AlphaFoldDB" id="A0A1V1P9Q7"/>
<reference evidence="2" key="1">
    <citation type="submission" date="2012-11" db="EMBL/GenBank/DDBJ databases">
        <authorList>
            <person name="Lucero-Rivera Y.E."/>
            <person name="Tovar-Ramirez D."/>
        </authorList>
    </citation>
    <scope>NUCLEOTIDE SEQUENCE [LARGE SCALE GENOMIC DNA]</scope>
    <source>
        <strain evidence="2">Araruama</strain>
    </source>
</reference>
<sequence>MIIDTSIQRVKLDQIINIRGKIELKNQNNQNCNDDMPVVLEIKHENSDPTFLTATTYNDYGHFLIEEYEFNQLGNWSLTAYFEGSNGVYTTTTQPLDIEIVENVGYAIIVQGKSLNSEGIKSHAKTTDYVYKQFRDRGFGDDDIYYLKYTTPGNEQVLDIEVDGVPTKDNVEYAITQWADEKMEENPANLYIVMVDHGSEDHFILVNESTGKGETITSEDLSNWLTRLEGNLENPDAINQEIVVVLGFCYSGSFMQKVSGNHRIVITSAAHDEPSYKGPKDKDGIRQGEFFIAELFHQIGLGKSLYHAFVVATQSTEIFTTSNSTPFQPLYSDYAPQHPLLNDNGDLKGSNQLNQIDGDGQISREIVVGVASSTSNAFMDVAIDEVPEIIFLADDEISTDLWATIDMPDDCLAIWAEIKQVDFSIQDDNGTEQIEMVLDIKDGRINSVTHRAEWHNLTGLFQKPGLYRVYYFIKDKKSLNVSQVKQTRIYKKRK</sequence>
<dbReference type="Pfam" id="PF01650">
    <property type="entry name" value="Peptidase_C13"/>
    <property type="match status" value="1"/>
</dbReference>
<evidence type="ECO:0000313" key="2">
    <source>
        <dbReference type="Proteomes" id="UP000189670"/>
    </source>
</evidence>
<dbReference type="EMBL" id="ATBP01000244">
    <property type="protein sequence ID" value="ETR71642.1"/>
    <property type="molecule type" value="Genomic_DNA"/>
</dbReference>
<dbReference type="Gene3D" id="3.40.50.1460">
    <property type="match status" value="1"/>
</dbReference>
<evidence type="ECO:0000313" key="1">
    <source>
        <dbReference type="EMBL" id="ETR71642.1"/>
    </source>
</evidence>
<dbReference type="Proteomes" id="UP000189670">
    <property type="component" value="Unassembled WGS sequence"/>
</dbReference>
<comment type="caution">
    <text evidence="1">The sequence shown here is derived from an EMBL/GenBank/DDBJ whole genome shotgun (WGS) entry which is preliminary data.</text>
</comment>
<proteinExistence type="predicted"/>
<dbReference type="GO" id="GO:0008233">
    <property type="term" value="F:peptidase activity"/>
    <property type="evidence" value="ECO:0007669"/>
    <property type="project" value="InterPro"/>
</dbReference>
<accession>A0A1V1P9Q7</accession>
<dbReference type="InterPro" id="IPR001096">
    <property type="entry name" value="Peptidase_C13"/>
</dbReference>
<organism evidence="1 2">
    <name type="scientific">Candidatus Magnetoglobus multicellularis str. Araruama</name>
    <dbReference type="NCBI Taxonomy" id="890399"/>
    <lineage>
        <taxon>Bacteria</taxon>
        <taxon>Pseudomonadati</taxon>
        <taxon>Thermodesulfobacteriota</taxon>
        <taxon>Desulfobacteria</taxon>
        <taxon>Desulfobacterales</taxon>
        <taxon>Desulfobacteraceae</taxon>
        <taxon>Candidatus Magnetoglobus</taxon>
    </lineage>
</organism>
<gene>
    <name evidence="1" type="ORF">OMM_02348</name>
</gene>
<dbReference type="GO" id="GO:0006508">
    <property type="term" value="P:proteolysis"/>
    <property type="evidence" value="ECO:0007669"/>
    <property type="project" value="InterPro"/>
</dbReference>
<protein>
    <submittedName>
        <fullName evidence="1">Uncharacterized protein</fullName>
    </submittedName>
</protein>
<name>A0A1V1P9Q7_9BACT</name>